<dbReference type="Pfam" id="PF10263">
    <property type="entry name" value="SprT-like"/>
    <property type="match status" value="1"/>
</dbReference>
<name>A0A841GGJ8_9GAMM</name>
<evidence type="ECO:0000313" key="2">
    <source>
        <dbReference type="EMBL" id="MBB6055806.1"/>
    </source>
</evidence>
<feature type="domain" description="SprT-like" evidence="1">
    <location>
        <begin position="19"/>
        <end position="164"/>
    </location>
</feature>
<organism evidence="2 3">
    <name type="scientific">Tolumonas osonensis</name>
    <dbReference type="NCBI Taxonomy" id="675874"/>
    <lineage>
        <taxon>Bacteria</taxon>
        <taxon>Pseudomonadati</taxon>
        <taxon>Pseudomonadota</taxon>
        <taxon>Gammaproteobacteria</taxon>
        <taxon>Aeromonadales</taxon>
        <taxon>Aeromonadaceae</taxon>
        <taxon>Tolumonas</taxon>
    </lineage>
</organism>
<dbReference type="Pfam" id="PF17283">
    <property type="entry name" value="Zn_ribbon_SprT"/>
    <property type="match status" value="1"/>
</dbReference>
<dbReference type="AlphaFoldDB" id="A0A841GGJ8"/>
<evidence type="ECO:0000313" key="3">
    <source>
        <dbReference type="Proteomes" id="UP000585721"/>
    </source>
</evidence>
<dbReference type="NCBIfam" id="NF003421">
    <property type="entry name" value="PRK04860.1"/>
    <property type="match status" value="1"/>
</dbReference>
<gene>
    <name evidence="2" type="ORF">HNR75_001724</name>
</gene>
<keyword evidence="3" id="KW-1185">Reference proteome</keyword>
<dbReference type="PANTHER" id="PTHR38773">
    <property type="entry name" value="PROTEIN SPRT"/>
    <property type="match status" value="1"/>
</dbReference>
<reference evidence="2 3" key="1">
    <citation type="submission" date="2020-08" db="EMBL/GenBank/DDBJ databases">
        <title>Genomic Encyclopedia of Type Strains, Phase IV (KMG-IV): sequencing the most valuable type-strain genomes for metagenomic binning, comparative biology and taxonomic classification.</title>
        <authorList>
            <person name="Goeker M."/>
        </authorList>
    </citation>
    <scope>NUCLEOTIDE SEQUENCE [LARGE SCALE GENOMIC DNA]</scope>
    <source>
        <strain evidence="2 3">DSM 22975</strain>
    </source>
</reference>
<proteinExistence type="predicted"/>
<dbReference type="PANTHER" id="PTHR38773:SF1">
    <property type="entry name" value="PROTEIN SPRT"/>
    <property type="match status" value="1"/>
</dbReference>
<dbReference type="InterPro" id="IPR006640">
    <property type="entry name" value="SprT-like_domain"/>
</dbReference>
<accession>A0A841GGJ8</accession>
<dbReference type="Proteomes" id="UP000585721">
    <property type="component" value="Unassembled WGS sequence"/>
</dbReference>
<dbReference type="SMART" id="SM00731">
    <property type="entry name" value="SprT"/>
    <property type="match status" value="1"/>
</dbReference>
<dbReference type="RefSeq" id="WP_188026549.1">
    <property type="nucleotide sequence ID" value="NZ_JACHGR010000005.1"/>
</dbReference>
<comment type="caution">
    <text evidence="2">The sequence shown here is derived from an EMBL/GenBank/DDBJ whole genome shotgun (WGS) entry which is preliminary data.</text>
</comment>
<dbReference type="InterPro" id="IPR035240">
    <property type="entry name" value="SprT_Zn_ribbon"/>
</dbReference>
<protein>
    <submittedName>
        <fullName evidence="2">SprT protein</fullName>
    </submittedName>
</protein>
<evidence type="ECO:0000259" key="1">
    <source>
        <dbReference type="SMART" id="SM00731"/>
    </source>
</evidence>
<dbReference type="Gene3D" id="2.30.170.10">
    <property type="match status" value="1"/>
</dbReference>
<dbReference type="GO" id="GO:0006950">
    <property type="term" value="P:response to stress"/>
    <property type="evidence" value="ECO:0007669"/>
    <property type="project" value="UniProtKB-ARBA"/>
</dbReference>
<dbReference type="EMBL" id="JACHGR010000005">
    <property type="protein sequence ID" value="MBB6055806.1"/>
    <property type="molecule type" value="Genomic_DNA"/>
</dbReference>
<sequence length="174" mass="20180">MLNTTRATNLIQIEVVASHYLSLASRHFRREFNHPRITLDQRGQCAGTARLRDWHIRLNPVLLQDNQSEFEREVIPHEIAHLVVHAIWGRVKPHGEEWKMVMRDVFGVSPRTTHKMDISKVQGTLYTYQCNCQQHQLTVRRHRAIVRGDRQYCCRRCGANLQPLAGAADSSPRP</sequence>